<evidence type="ECO:0000313" key="3">
    <source>
        <dbReference type="Proteomes" id="UP000789508"/>
    </source>
</evidence>
<accession>A0A9N8ZTC7</accession>
<dbReference type="GO" id="GO:0006367">
    <property type="term" value="P:transcription initiation at RNA polymerase II promoter"/>
    <property type="evidence" value="ECO:0007669"/>
    <property type="project" value="TreeGrafter"/>
</dbReference>
<dbReference type="EMBL" id="CAJVPS010000744">
    <property type="protein sequence ID" value="CAG8506139.1"/>
    <property type="molecule type" value="Genomic_DNA"/>
</dbReference>
<evidence type="ECO:0000313" key="2">
    <source>
        <dbReference type="EMBL" id="CAG8506139.1"/>
    </source>
</evidence>
<dbReference type="AlphaFoldDB" id="A0A9N8ZTC7"/>
<dbReference type="SUPFAM" id="SSF57783">
    <property type="entry name" value="Zinc beta-ribbon"/>
    <property type="match status" value="1"/>
</dbReference>
<dbReference type="Proteomes" id="UP000789508">
    <property type="component" value="Unassembled WGS sequence"/>
</dbReference>
<evidence type="ECO:0000256" key="1">
    <source>
        <dbReference type="SAM" id="MobiDB-lite"/>
    </source>
</evidence>
<reference evidence="2" key="1">
    <citation type="submission" date="2021-06" db="EMBL/GenBank/DDBJ databases">
        <authorList>
            <person name="Kallberg Y."/>
            <person name="Tangrot J."/>
            <person name="Rosling A."/>
        </authorList>
    </citation>
    <scope>NUCLEOTIDE SEQUENCE</scope>
    <source>
        <strain evidence="2">FL130A</strain>
    </source>
</reference>
<dbReference type="PANTHER" id="PTHR13097">
    <property type="entry name" value="TRANSCRIPTION INITIATION FACTOR IIE, ALPHA SUBUNIT"/>
    <property type="match status" value="1"/>
</dbReference>
<dbReference type="InterPro" id="IPR039997">
    <property type="entry name" value="TFE"/>
</dbReference>
<name>A0A9N8ZTC7_9GLOM</name>
<protein>
    <submittedName>
        <fullName evidence="2">4896_t:CDS:1</fullName>
    </submittedName>
</protein>
<dbReference type="GO" id="GO:0005673">
    <property type="term" value="C:transcription factor TFIIE complex"/>
    <property type="evidence" value="ECO:0007669"/>
    <property type="project" value="TreeGrafter"/>
</dbReference>
<proteinExistence type="predicted"/>
<gene>
    <name evidence="2" type="ORF">ALEPTO_LOCUS3733</name>
</gene>
<feature type="region of interest" description="Disordered" evidence="1">
    <location>
        <begin position="168"/>
        <end position="213"/>
    </location>
</feature>
<feature type="compositionally biased region" description="Polar residues" evidence="1">
    <location>
        <begin position="173"/>
        <end position="213"/>
    </location>
</feature>
<dbReference type="PANTHER" id="PTHR13097:SF7">
    <property type="entry name" value="GENERAL TRANSCRIPTION FACTOR IIE SUBUNIT 1"/>
    <property type="match status" value="1"/>
</dbReference>
<sequence>MEEPEPINMQPLVSLVKRVSRAFFQNQHIIIMDELTKHDSYGVFFELTRENGNKEGRSTTSSQDVLLYRLASICNGNQMETLPDPSKGTNNEGSLCLNCGKRFAELDIKFLIQDDMTFACDVCHSEIQQNDNANNLKGSEKLHARFMEQSKPIIDLLKDIDNIEIPSYAKDNPGSTSSISILETSNTPGVTNDTSNTNSPGKPQTPQTKHSTNVNTFTHETIYPSPPDYSTSFSAEYSTTEDVLAIQDQSFYNNTNDPYYDISADITEHDFDFFDSNVD</sequence>
<dbReference type="OrthoDB" id="361102at2759"/>
<keyword evidence="3" id="KW-1185">Reference proteome</keyword>
<comment type="caution">
    <text evidence="2">The sequence shown here is derived from an EMBL/GenBank/DDBJ whole genome shotgun (WGS) entry which is preliminary data.</text>
</comment>
<organism evidence="2 3">
    <name type="scientific">Ambispora leptoticha</name>
    <dbReference type="NCBI Taxonomy" id="144679"/>
    <lineage>
        <taxon>Eukaryota</taxon>
        <taxon>Fungi</taxon>
        <taxon>Fungi incertae sedis</taxon>
        <taxon>Mucoromycota</taxon>
        <taxon>Glomeromycotina</taxon>
        <taxon>Glomeromycetes</taxon>
        <taxon>Archaeosporales</taxon>
        <taxon>Ambisporaceae</taxon>
        <taxon>Ambispora</taxon>
    </lineage>
</organism>
<dbReference type="Gene3D" id="3.30.40.10">
    <property type="entry name" value="Zinc/RING finger domain, C3HC4 (zinc finger)"/>
    <property type="match status" value="1"/>
</dbReference>
<dbReference type="InterPro" id="IPR013083">
    <property type="entry name" value="Znf_RING/FYVE/PHD"/>
</dbReference>